<sequence length="559" mass="60518">MAAAPCSSVTSIGLLAPHTSKVSPRRPRNPVISSAWSHHRRSLTGLTMNSSGMNNGFPIRGTTARIPAVGPGPVNPSGGNVPIPNMPPWAKWVVGAVIVAIPIYRRFRTLEDKIEKTAEVAIEVVDTVAEATEKVAGEIADAFPGNENLKEAASRIKTVTDEIEEDAEKAEALIQKSSTDDVEERFSLSNPMAALSSSVPSVSLAIHASAVSPRCCGNNPVTSTSALRRRGLTGLKMNSFSGMNNGGFPPIRGGKRSWHVDNKFHAATTAVSQVFHLFLVSEFLQLILGVLALLRLEEPSRRFPAFLNGEGKISYIIAACSVVLRCFWNLNPFDQLPSGVLNLYLCFLGLSGWLVLSYLRCLLTDSSEQWKVEQTAEAAIEVIDKVAEETEKIADEVAEAFPGNEMLKKAASRIKAVADEIEEDADKAEALIEKLILAVGLALLRLEETSPFPAFLNAKIEKTAEVAIEVIDKVAEETEKIADEVAHAFPGNETLKKAASRIKAVADEIEEDADKAEALIKKVLRKQPKSCYLPRFATSHIGKVSQSTKQFLTVHCSSC</sequence>
<dbReference type="OrthoDB" id="783687at2759"/>
<evidence type="ECO:0000313" key="2">
    <source>
        <dbReference type="EMBL" id="OEL35655.1"/>
    </source>
</evidence>
<dbReference type="AlphaFoldDB" id="A0A1E5WE28"/>
<proteinExistence type="predicted"/>
<feature type="coiled-coil region" evidence="1">
    <location>
        <begin position="146"/>
        <end position="180"/>
    </location>
</feature>
<gene>
    <name evidence="2" type="ORF">BAE44_0003326</name>
</gene>
<evidence type="ECO:0000313" key="3">
    <source>
        <dbReference type="Proteomes" id="UP000095767"/>
    </source>
</evidence>
<dbReference type="STRING" id="888268.A0A1E5WE28"/>
<accession>A0A1E5WE28</accession>
<comment type="caution">
    <text evidence="2">The sequence shown here is derived from an EMBL/GenBank/DDBJ whole genome shotgun (WGS) entry which is preliminary data.</text>
</comment>
<dbReference type="Proteomes" id="UP000095767">
    <property type="component" value="Unassembled WGS sequence"/>
</dbReference>
<evidence type="ECO:0000256" key="1">
    <source>
        <dbReference type="SAM" id="Coils"/>
    </source>
</evidence>
<dbReference type="PANTHER" id="PTHR33735:SF9">
    <property type="entry name" value="OS04G0450600 PROTEIN"/>
    <property type="match status" value="1"/>
</dbReference>
<dbReference type="PANTHER" id="PTHR33735">
    <property type="entry name" value="EXPRESSED PROTEIN"/>
    <property type="match status" value="1"/>
</dbReference>
<organism evidence="2 3">
    <name type="scientific">Dichanthelium oligosanthes</name>
    <dbReference type="NCBI Taxonomy" id="888268"/>
    <lineage>
        <taxon>Eukaryota</taxon>
        <taxon>Viridiplantae</taxon>
        <taxon>Streptophyta</taxon>
        <taxon>Embryophyta</taxon>
        <taxon>Tracheophyta</taxon>
        <taxon>Spermatophyta</taxon>
        <taxon>Magnoliopsida</taxon>
        <taxon>Liliopsida</taxon>
        <taxon>Poales</taxon>
        <taxon>Poaceae</taxon>
        <taxon>PACMAD clade</taxon>
        <taxon>Panicoideae</taxon>
        <taxon>Panicodae</taxon>
        <taxon>Paniceae</taxon>
        <taxon>Dichantheliinae</taxon>
        <taxon>Dichanthelium</taxon>
    </lineage>
</organism>
<feature type="coiled-coil region" evidence="1">
    <location>
        <begin position="404"/>
        <end position="438"/>
    </location>
</feature>
<feature type="coiled-coil region" evidence="1">
    <location>
        <begin position="492"/>
        <end position="526"/>
    </location>
</feature>
<keyword evidence="3" id="KW-1185">Reference proteome</keyword>
<name>A0A1E5WE28_9POAL</name>
<protein>
    <submittedName>
        <fullName evidence="2">Uncharacterized protein</fullName>
    </submittedName>
</protein>
<dbReference type="EMBL" id="LWDX02011509">
    <property type="protein sequence ID" value="OEL35655.1"/>
    <property type="molecule type" value="Genomic_DNA"/>
</dbReference>
<reference evidence="2 3" key="1">
    <citation type="submission" date="2016-09" db="EMBL/GenBank/DDBJ databases">
        <title>The draft genome of Dichanthelium oligosanthes: A C3 panicoid grass species.</title>
        <authorList>
            <person name="Studer A.J."/>
            <person name="Schnable J.C."/>
            <person name="Brutnell T.P."/>
        </authorList>
    </citation>
    <scope>NUCLEOTIDE SEQUENCE [LARGE SCALE GENOMIC DNA]</scope>
    <source>
        <strain evidence="3">cv. Kellogg 1175</strain>
        <tissue evidence="2">Leaf</tissue>
    </source>
</reference>
<keyword evidence="1" id="KW-0175">Coiled coil</keyword>